<evidence type="ECO:0000313" key="1">
    <source>
        <dbReference type="EMBL" id="KAK0431073.1"/>
    </source>
</evidence>
<name>A0AA39MEQ5_9AGAR</name>
<dbReference type="AlphaFoldDB" id="A0AA39MEQ5"/>
<sequence length="268" mass="30169">MRTLFFGDRSGGRPYSLNGGSLAPRRRSMHQRLRWVSVQIRSTPHLQAQAQSYNAFQPPAAIPIVQRCYDYDPQASGSGIPAVRGQAGYGTIPDWFKAINDFDNRCDTELWEDWMWEVLAWFGETGLPVYPPFFGVVHLCITSESTPLHPITDIVQGLVREYIPGVSMEKLKPCIDVSEQEATRISSDVIAGLCTIEAENLLHNGIDTRNAVLRGRDRSPVIIDFRDAWNQENGGLDTLYMRFREWTLEEDGDAIRDVGLALQEVVGI</sequence>
<dbReference type="EMBL" id="JAUEPT010000124">
    <property type="protein sequence ID" value="KAK0431073.1"/>
    <property type="molecule type" value="Genomic_DNA"/>
</dbReference>
<evidence type="ECO:0000313" key="2">
    <source>
        <dbReference type="Proteomes" id="UP001175226"/>
    </source>
</evidence>
<organism evidence="1 2">
    <name type="scientific">Armillaria borealis</name>
    <dbReference type="NCBI Taxonomy" id="47425"/>
    <lineage>
        <taxon>Eukaryota</taxon>
        <taxon>Fungi</taxon>
        <taxon>Dikarya</taxon>
        <taxon>Basidiomycota</taxon>
        <taxon>Agaricomycotina</taxon>
        <taxon>Agaricomycetes</taxon>
        <taxon>Agaricomycetidae</taxon>
        <taxon>Agaricales</taxon>
        <taxon>Marasmiineae</taxon>
        <taxon>Physalacriaceae</taxon>
        <taxon>Armillaria</taxon>
    </lineage>
</organism>
<evidence type="ECO:0008006" key="3">
    <source>
        <dbReference type="Google" id="ProtNLM"/>
    </source>
</evidence>
<proteinExistence type="predicted"/>
<keyword evidence="2" id="KW-1185">Reference proteome</keyword>
<accession>A0AA39MEQ5</accession>
<gene>
    <name evidence="1" type="ORF">EV421DRAFT_2024753</name>
</gene>
<dbReference type="InterPro" id="IPR011009">
    <property type="entry name" value="Kinase-like_dom_sf"/>
</dbReference>
<reference evidence="1" key="1">
    <citation type="submission" date="2023-06" db="EMBL/GenBank/DDBJ databases">
        <authorList>
            <consortium name="Lawrence Berkeley National Laboratory"/>
            <person name="Ahrendt S."/>
            <person name="Sahu N."/>
            <person name="Indic B."/>
            <person name="Wong-Bajracharya J."/>
            <person name="Merenyi Z."/>
            <person name="Ke H.-M."/>
            <person name="Monk M."/>
            <person name="Kocsube S."/>
            <person name="Drula E."/>
            <person name="Lipzen A."/>
            <person name="Balint B."/>
            <person name="Henrissat B."/>
            <person name="Andreopoulos B."/>
            <person name="Martin F.M."/>
            <person name="Harder C.B."/>
            <person name="Rigling D."/>
            <person name="Ford K.L."/>
            <person name="Foster G.D."/>
            <person name="Pangilinan J."/>
            <person name="Papanicolaou A."/>
            <person name="Barry K."/>
            <person name="LaButti K."/>
            <person name="Viragh M."/>
            <person name="Koriabine M."/>
            <person name="Yan M."/>
            <person name="Riley R."/>
            <person name="Champramary S."/>
            <person name="Plett K.L."/>
            <person name="Tsai I.J."/>
            <person name="Slot J."/>
            <person name="Sipos G."/>
            <person name="Plett J."/>
            <person name="Nagy L.G."/>
            <person name="Grigoriev I.V."/>
        </authorList>
    </citation>
    <scope>NUCLEOTIDE SEQUENCE</scope>
    <source>
        <strain evidence="1">FPL87.14</strain>
    </source>
</reference>
<dbReference type="Proteomes" id="UP001175226">
    <property type="component" value="Unassembled WGS sequence"/>
</dbReference>
<dbReference type="SUPFAM" id="SSF56112">
    <property type="entry name" value="Protein kinase-like (PK-like)"/>
    <property type="match status" value="1"/>
</dbReference>
<comment type="caution">
    <text evidence="1">The sequence shown here is derived from an EMBL/GenBank/DDBJ whole genome shotgun (WGS) entry which is preliminary data.</text>
</comment>
<protein>
    <recommendedName>
        <fullName evidence="3">Protein kinase domain-containing protein</fullName>
    </recommendedName>
</protein>